<dbReference type="Proteomes" id="UP001454036">
    <property type="component" value="Unassembled WGS sequence"/>
</dbReference>
<evidence type="ECO:0000313" key="2">
    <source>
        <dbReference type="Proteomes" id="UP001454036"/>
    </source>
</evidence>
<evidence type="ECO:0000313" key="1">
    <source>
        <dbReference type="EMBL" id="GAA0168426.1"/>
    </source>
</evidence>
<gene>
    <name evidence="1" type="ORF">LIER_23144</name>
</gene>
<reference evidence="1 2" key="1">
    <citation type="submission" date="2024-01" db="EMBL/GenBank/DDBJ databases">
        <title>The complete chloroplast genome sequence of Lithospermum erythrorhizon: insights into the phylogenetic relationship among Boraginaceae species and the maternal lineages of purple gromwells.</title>
        <authorList>
            <person name="Okada T."/>
            <person name="Watanabe K."/>
        </authorList>
    </citation>
    <scope>NUCLEOTIDE SEQUENCE [LARGE SCALE GENOMIC DNA]</scope>
</reference>
<dbReference type="EMBL" id="BAABME010006464">
    <property type="protein sequence ID" value="GAA0168426.1"/>
    <property type="molecule type" value="Genomic_DNA"/>
</dbReference>
<comment type="caution">
    <text evidence="1">The sequence shown here is derived from an EMBL/GenBank/DDBJ whole genome shotgun (WGS) entry which is preliminary data.</text>
</comment>
<name>A0AAV3QZK5_LITER</name>
<accession>A0AAV3QZK5</accession>
<protein>
    <submittedName>
        <fullName evidence="1">Uncharacterized protein</fullName>
    </submittedName>
</protein>
<organism evidence="1 2">
    <name type="scientific">Lithospermum erythrorhizon</name>
    <name type="common">Purple gromwell</name>
    <name type="synonym">Lithospermum officinale var. erythrorhizon</name>
    <dbReference type="NCBI Taxonomy" id="34254"/>
    <lineage>
        <taxon>Eukaryota</taxon>
        <taxon>Viridiplantae</taxon>
        <taxon>Streptophyta</taxon>
        <taxon>Embryophyta</taxon>
        <taxon>Tracheophyta</taxon>
        <taxon>Spermatophyta</taxon>
        <taxon>Magnoliopsida</taxon>
        <taxon>eudicotyledons</taxon>
        <taxon>Gunneridae</taxon>
        <taxon>Pentapetalae</taxon>
        <taxon>asterids</taxon>
        <taxon>lamiids</taxon>
        <taxon>Boraginales</taxon>
        <taxon>Boraginaceae</taxon>
        <taxon>Boraginoideae</taxon>
        <taxon>Lithospermeae</taxon>
        <taxon>Lithospermum</taxon>
    </lineage>
</organism>
<sequence>MATTYYEDIPRGVHIEHQERPAYEEGELYKLSNLGPLMYCVPEAKIQQTLNEVHDGDCGHHIGGRALPPK</sequence>
<keyword evidence="2" id="KW-1185">Reference proteome</keyword>
<proteinExistence type="predicted"/>
<dbReference type="AlphaFoldDB" id="A0AAV3QZK5"/>